<evidence type="ECO:0000313" key="2">
    <source>
        <dbReference type="Proteomes" id="UP000003604"/>
    </source>
</evidence>
<organism evidence="1 2">
    <name type="scientific">Grimontia hollisae CIP 101886</name>
    <dbReference type="NCBI Taxonomy" id="675812"/>
    <lineage>
        <taxon>Bacteria</taxon>
        <taxon>Pseudomonadati</taxon>
        <taxon>Pseudomonadota</taxon>
        <taxon>Gammaproteobacteria</taxon>
        <taxon>Vibrionales</taxon>
        <taxon>Vibrionaceae</taxon>
        <taxon>Grimontia</taxon>
    </lineage>
</organism>
<name>D0I5Q9_GRIHO</name>
<comment type="caution">
    <text evidence="1">The sequence shown here is derived from an EMBL/GenBank/DDBJ whole genome shotgun (WGS) entry which is preliminary data.</text>
</comment>
<protein>
    <submittedName>
        <fullName evidence="1">Uncharacterized protein</fullName>
    </submittedName>
</protein>
<dbReference type="AlphaFoldDB" id="D0I5Q9"/>
<dbReference type="Proteomes" id="UP000003604">
    <property type="component" value="Unassembled WGS sequence"/>
</dbReference>
<proteinExistence type="predicted"/>
<dbReference type="EMBL" id="ADAQ01000010">
    <property type="protein sequence ID" value="EEY73223.1"/>
    <property type="molecule type" value="Genomic_DNA"/>
</dbReference>
<accession>D0I5Q9</accession>
<sequence length="43" mass="5000">MFSFQIYIPTRNFPIVNGIAEKLGQLSEIYTQNRFPDCMMATL</sequence>
<gene>
    <name evidence="1" type="ORF">VHA_001076</name>
</gene>
<evidence type="ECO:0000313" key="1">
    <source>
        <dbReference type="EMBL" id="EEY73223.1"/>
    </source>
</evidence>
<reference evidence="1 2" key="1">
    <citation type="submission" date="2009-10" db="EMBL/GenBank/DDBJ databases">
        <authorList>
            <consortium name="Los Alamos National Laboratory (LANL)"/>
            <consortium name="National Microbial Pathogen Data Resource (NMPDR)"/>
            <person name="Saunders E.H."/>
            <person name="Munk A.C."/>
            <person name="Tapia R."/>
            <person name="Green L."/>
            <person name="Rogers Y."/>
            <person name="Detter J.C."/>
            <person name="Bruce D."/>
            <person name="Brettin T.S."/>
            <person name="Colwell R.R."/>
            <person name="Huq A."/>
            <person name="Grim C.J."/>
            <person name="Hasan N.A."/>
            <person name="Bartels D."/>
            <person name="Vonstein V."/>
        </authorList>
    </citation>
    <scope>NUCLEOTIDE SEQUENCE [LARGE SCALE GENOMIC DNA]</scope>
    <source>
        <strain evidence="1 2">CIP 101886</strain>
    </source>
</reference>
<keyword evidence="2" id="KW-1185">Reference proteome</keyword>